<comment type="subcellular location">
    <subcellularLocation>
        <location evidence="1">Cell envelope</location>
    </subcellularLocation>
</comment>
<dbReference type="RefSeq" id="WP_262393844.1">
    <property type="nucleotide sequence ID" value="NZ_JACRTD010000001.1"/>
</dbReference>
<dbReference type="GO" id="GO:0030246">
    <property type="term" value="F:carbohydrate binding"/>
    <property type="evidence" value="ECO:0007669"/>
    <property type="project" value="TreeGrafter"/>
</dbReference>
<dbReference type="GO" id="GO:0030288">
    <property type="term" value="C:outer membrane-bounded periplasmic space"/>
    <property type="evidence" value="ECO:0007669"/>
    <property type="project" value="TreeGrafter"/>
</dbReference>
<sequence length="320" mass="35949">MTRRNIIVFVFLLCVFAVSFLVLTFDVFGEQKPKEVLDISFVVRGKTSDSWASMRQGAEQAASEMNVNLSFITLTEENDAQEQVGLFDREVINGADAILVSAADSEAMIDPVKEAQREIPVICVESKVYDDSFTSYISADNYAMGRRLADELIEQGYVRKNIAVVTYENDCDNINRRKEGLMDTLSRTNNAVSFWTLKSDGTKGIRQLQELLNQEPVDTIVALDLSILELAAQMIDDNELETVLFGIGATGKVAYYVEQGVISATIVQNDFANGYLGVQSAVDAIMKKPVEKEIRVEYRLINKDNMYKIENQRLLFPFVR</sequence>
<dbReference type="InterPro" id="IPR025997">
    <property type="entry name" value="SBP_2_dom"/>
</dbReference>
<dbReference type="AlphaFoldDB" id="A0A926ELN8"/>
<comment type="caution">
    <text evidence="4">The sequence shown here is derived from an EMBL/GenBank/DDBJ whole genome shotgun (WGS) entry which is preliminary data.</text>
</comment>
<accession>A0A926ELN8</accession>
<dbReference type="PANTHER" id="PTHR30036">
    <property type="entry name" value="D-XYLOSE-BINDING PERIPLASMIC PROTEIN"/>
    <property type="match status" value="1"/>
</dbReference>
<name>A0A926ELN8_9FIRM</name>
<organism evidence="4 5">
    <name type="scientific">Youxingia wuxianensis</name>
    <dbReference type="NCBI Taxonomy" id="2763678"/>
    <lineage>
        <taxon>Bacteria</taxon>
        <taxon>Bacillati</taxon>
        <taxon>Bacillota</taxon>
        <taxon>Clostridia</taxon>
        <taxon>Eubacteriales</taxon>
        <taxon>Oscillospiraceae</taxon>
        <taxon>Youxingia</taxon>
    </lineage>
</organism>
<evidence type="ECO:0000259" key="3">
    <source>
        <dbReference type="Pfam" id="PF13407"/>
    </source>
</evidence>
<feature type="domain" description="Periplasmic binding protein" evidence="3">
    <location>
        <begin position="39"/>
        <end position="288"/>
    </location>
</feature>
<gene>
    <name evidence="4" type="ORF">H8705_00070</name>
</gene>
<dbReference type="Proteomes" id="UP000623678">
    <property type="component" value="Unassembled WGS sequence"/>
</dbReference>
<dbReference type="Gene3D" id="3.40.50.2300">
    <property type="match status" value="2"/>
</dbReference>
<evidence type="ECO:0000256" key="1">
    <source>
        <dbReference type="ARBA" id="ARBA00004196"/>
    </source>
</evidence>
<protein>
    <submittedName>
        <fullName evidence="4">Substrate-binding domain-containing protein</fullName>
    </submittedName>
</protein>
<dbReference type="InterPro" id="IPR028082">
    <property type="entry name" value="Peripla_BP_I"/>
</dbReference>
<dbReference type="SUPFAM" id="SSF53822">
    <property type="entry name" value="Periplasmic binding protein-like I"/>
    <property type="match status" value="1"/>
</dbReference>
<proteinExistence type="inferred from homology"/>
<reference evidence="4" key="1">
    <citation type="submission" date="2020-08" db="EMBL/GenBank/DDBJ databases">
        <title>Genome public.</title>
        <authorList>
            <person name="Liu C."/>
            <person name="Sun Q."/>
        </authorList>
    </citation>
    <scope>NUCLEOTIDE SEQUENCE</scope>
    <source>
        <strain evidence="4">NSJ-64</strain>
    </source>
</reference>
<comment type="similarity">
    <text evidence="2">Belongs to the bacterial solute-binding protein 2 family.</text>
</comment>
<dbReference type="InterPro" id="IPR050555">
    <property type="entry name" value="Bact_Solute-Bind_Prot2"/>
</dbReference>
<evidence type="ECO:0000313" key="5">
    <source>
        <dbReference type="Proteomes" id="UP000623678"/>
    </source>
</evidence>
<dbReference type="PANTHER" id="PTHR30036:SF7">
    <property type="entry name" value="ABC TRANSPORTER PERIPLASMIC-BINDING PROTEIN YPHF"/>
    <property type="match status" value="1"/>
</dbReference>
<dbReference type="EMBL" id="JACRTD010000001">
    <property type="protein sequence ID" value="MBC8583986.1"/>
    <property type="molecule type" value="Genomic_DNA"/>
</dbReference>
<dbReference type="Pfam" id="PF13407">
    <property type="entry name" value="Peripla_BP_4"/>
    <property type="match status" value="1"/>
</dbReference>
<keyword evidence="5" id="KW-1185">Reference proteome</keyword>
<evidence type="ECO:0000256" key="2">
    <source>
        <dbReference type="ARBA" id="ARBA00007639"/>
    </source>
</evidence>
<evidence type="ECO:0000313" key="4">
    <source>
        <dbReference type="EMBL" id="MBC8583986.1"/>
    </source>
</evidence>